<organism evidence="2 3">
    <name type="scientific">Suillus placidus</name>
    <dbReference type="NCBI Taxonomy" id="48579"/>
    <lineage>
        <taxon>Eukaryota</taxon>
        <taxon>Fungi</taxon>
        <taxon>Dikarya</taxon>
        <taxon>Basidiomycota</taxon>
        <taxon>Agaricomycotina</taxon>
        <taxon>Agaricomycetes</taxon>
        <taxon>Agaricomycetidae</taxon>
        <taxon>Boletales</taxon>
        <taxon>Suillineae</taxon>
        <taxon>Suillaceae</taxon>
        <taxon>Suillus</taxon>
    </lineage>
</organism>
<dbReference type="EMBL" id="JABBWD010000007">
    <property type="protein sequence ID" value="KAG1780835.1"/>
    <property type="molecule type" value="Genomic_DNA"/>
</dbReference>
<protein>
    <submittedName>
        <fullName evidence="2">Uncharacterized protein</fullName>
    </submittedName>
</protein>
<evidence type="ECO:0000313" key="2">
    <source>
        <dbReference type="EMBL" id="KAG1780835.1"/>
    </source>
</evidence>
<accession>A0A9P7A1L3</accession>
<feature type="compositionally biased region" description="Low complexity" evidence="1">
    <location>
        <begin position="171"/>
        <end position="201"/>
    </location>
</feature>
<sequence>MHSSYSPLFTLGLLAERRAGLSSADLSVVPSATPSKAHTPAAADHASAFYFTLQTGHRDTVEFRSFLSLDLADSNRSIVSHRRKPSNMSKSTSWTCTSDVTSAHDLSRIERPAFARLPPLPSACALHRSSRESLRQIPSPKPAPVSSTLPEPPASLDRAQNFPPPLKPLQSATNASSSTSLLSPISPSGKGSSLRSSSVTSHQRRKSRMDALACLEGRSRAANRIPRSSLRNNFMSMSDDEDDETKALSSLGNTPFIQVEDFGSFADIEDEGDVIIPSSKHISQKQKQATFPRSVSVSQPVQRQRPGRSTVDTWFPLKSFIDLKDDDLSWNWRSFIEIGSVS</sequence>
<dbReference type="AlphaFoldDB" id="A0A9P7A1L3"/>
<dbReference type="OrthoDB" id="3260393at2759"/>
<dbReference type="Proteomes" id="UP000714275">
    <property type="component" value="Unassembled WGS sequence"/>
</dbReference>
<reference evidence="2" key="1">
    <citation type="journal article" date="2020" name="New Phytol.">
        <title>Comparative genomics reveals dynamic genome evolution in host specialist ectomycorrhizal fungi.</title>
        <authorList>
            <person name="Lofgren L.A."/>
            <person name="Nguyen N.H."/>
            <person name="Vilgalys R."/>
            <person name="Ruytinx J."/>
            <person name="Liao H.L."/>
            <person name="Branco S."/>
            <person name="Kuo A."/>
            <person name="LaButti K."/>
            <person name="Lipzen A."/>
            <person name="Andreopoulos W."/>
            <person name="Pangilinan J."/>
            <person name="Riley R."/>
            <person name="Hundley H."/>
            <person name="Na H."/>
            <person name="Barry K."/>
            <person name="Grigoriev I.V."/>
            <person name="Stajich J.E."/>
            <person name="Kennedy P.G."/>
        </authorList>
    </citation>
    <scope>NUCLEOTIDE SEQUENCE</scope>
    <source>
        <strain evidence="2">DOB743</strain>
    </source>
</reference>
<proteinExistence type="predicted"/>
<keyword evidence="3" id="KW-1185">Reference proteome</keyword>
<evidence type="ECO:0000256" key="1">
    <source>
        <dbReference type="SAM" id="MobiDB-lite"/>
    </source>
</evidence>
<gene>
    <name evidence="2" type="ORF">EV702DRAFT_1193662</name>
</gene>
<name>A0A9P7A1L3_9AGAM</name>
<comment type="caution">
    <text evidence="2">The sequence shown here is derived from an EMBL/GenBank/DDBJ whole genome shotgun (WGS) entry which is preliminary data.</text>
</comment>
<evidence type="ECO:0000313" key="3">
    <source>
        <dbReference type="Proteomes" id="UP000714275"/>
    </source>
</evidence>
<feature type="region of interest" description="Disordered" evidence="1">
    <location>
        <begin position="126"/>
        <end position="211"/>
    </location>
</feature>